<comment type="similarity">
    <text evidence="1">Belongs to the phosducin family.</text>
</comment>
<dbReference type="Pfam" id="PF02114">
    <property type="entry name" value="Phosducin"/>
    <property type="match status" value="1"/>
</dbReference>
<evidence type="ECO:0000256" key="1">
    <source>
        <dbReference type="ARBA" id="ARBA00009686"/>
    </source>
</evidence>
<dbReference type="Gene3D" id="3.40.30.10">
    <property type="entry name" value="Glutaredoxin"/>
    <property type="match status" value="1"/>
</dbReference>
<feature type="domain" description="Phosducin" evidence="3">
    <location>
        <begin position="56"/>
        <end position="201"/>
    </location>
</feature>
<dbReference type="InterPro" id="IPR036249">
    <property type="entry name" value="Thioredoxin-like_sf"/>
</dbReference>
<gene>
    <name evidence="4" type="primary">PDCL2</name>
</gene>
<dbReference type="InterPro" id="IPR024253">
    <property type="entry name" value="Phosducin_thioredoxin-like_dom"/>
</dbReference>
<dbReference type="SUPFAM" id="SSF52833">
    <property type="entry name" value="Thioredoxin-like"/>
    <property type="match status" value="1"/>
</dbReference>
<reference evidence="4" key="2">
    <citation type="submission" date="2025-09" db="UniProtKB">
        <authorList>
            <consortium name="Ensembl"/>
        </authorList>
    </citation>
    <scope>IDENTIFICATION</scope>
</reference>
<keyword evidence="5" id="KW-1185">Reference proteome</keyword>
<dbReference type="InterPro" id="IPR051498">
    <property type="entry name" value="Phosducin-like_chap/apop_reg"/>
</dbReference>
<dbReference type="AlphaFoldDB" id="A0A8C5M2H9"/>
<dbReference type="CDD" id="cd02988">
    <property type="entry name" value="Phd_like_VIAF"/>
    <property type="match status" value="1"/>
</dbReference>
<dbReference type="OrthoDB" id="45518at2759"/>
<evidence type="ECO:0000313" key="4">
    <source>
        <dbReference type="Ensembl" id="ENSLLEP00000006023.1"/>
    </source>
</evidence>
<protein>
    <submittedName>
        <fullName evidence="4">Phosducin like 2</fullName>
    </submittedName>
</protein>
<organism evidence="4 5">
    <name type="scientific">Leptobrachium leishanense</name>
    <name type="common">Leishan spiny toad</name>
    <dbReference type="NCBI Taxonomy" id="445787"/>
    <lineage>
        <taxon>Eukaryota</taxon>
        <taxon>Metazoa</taxon>
        <taxon>Chordata</taxon>
        <taxon>Craniata</taxon>
        <taxon>Vertebrata</taxon>
        <taxon>Euteleostomi</taxon>
        <taxon>Amphibia</taxon>
        <taxon>Batrachia</taxon>
        <taxon>Anura</taxon>
        <taxon>Pelobatoidea</taxon>
        <taxon>Megophryidae</taxon>
        <taxon>Leptobrachium</taxon>
    </lineage>
</organism>
<dbReference type="Ensembl" id="ENSLLET00000006273.1">
    <property type="protein sequence ID" value="ENSLLEP00000006023.1"/>
    <property type="gene ID" value="ENSLLEG00000003792.1"/>
</dbReference>
<dbReference type="PANTHER" id="PTHR45809">
    <property type="entry name" value="VIRAL IAP-ASSOCIATED FACTOR HOMOLOG"/>
    <property type="match status" value="1"/>
</dbReference>
<accession>A0A8C5M2H9</accession>
<proteinExistence type="inferred from homology"/>
<dbReference type="GO" id="GO:0006457">
    <property type="term" value="P:protein folding"/>
    <property type="evidence" value="ECO:0007669"/>
    <property type="project" value="TreeGrafter"/>
</dbReference>
<name>A0A8C5M2H9_9ANUR</name>
<feature type="region of interest" description="Disordered" evidence="2">
    <location>
        <begin position="16"/>
        <end position="36"/>
    </location>
</feature>
<sequence>MVERCSLMFTETSPVWSHRLDPGQSTSPDPNEDTDWNDVLRRFGIIPPKQEEKDEDEEITQIQNEAAVKPYENMTLEALKETEGTFQEEERAIETYRQNRLRELKCLQKKKIFGELVEIPGNLYVKEVTNAKEDVWVVLHLYRSRLSSCLLLNHHLAMLADKFPETKFLKVIVDSCIAEYQDHCLPTLLIYQNGRVHGHFTALRGYGNLEDLEWKLAAVGAVKSDMDEDPKKIIVDMMTYSLKRSSIHWKDIDE</sequence>
<dbReference type="GO" id="GO:0005737">
    <property type="term" value="C:cytoplasm"/>
    <property type="evidence" value="ECO:0007669"/>
    <property type="project" value="TreeGrafter"/>
</dbReference>
<evidence type="ECO:0000256" key="2">
    <source>
        <dbReference type="SAM" id="MobiDB-lite"/>
    </source>
</evidence>
<reference evidence="4" key="1">
    <citation type="submission" date="2025-08" db="UniProtKB">
        <authorList>
            <consortium name="Ensembl"/>
        </authorList>
    </citation>
    <scope>IDENTIFICATION</scope>
</reference>
<evidence type="ECO:0000259" key="3">
    <source>
        <dbReference type="Pfam" id="PF02114"/>
    </source>
</evidence>
<dbReference type="Proteomes" id="UP000694569">
    <property type="component" value="Unplaced"/>
</dbReference>
<dbReference type="GeneTree" id="ENSGT00940000160654"/>
<evidence type="ECO:0000313" key="5">
    <source>
        <dbReference type="Proteomes" id="UP000694569"/>
    </source>
</evidence>
<dbReference type="PANTHER" id="PTHR45809:SF1">
    <property type="entry name" value="PHOSDUCIN-LIKE PROTEIN 2"/>
    <property type="match status" value="1"/>
</dbReference>